<sequence length="404" mass="46885">MSSLQQLFATQFDVNAIKQVRLMDGKALLYKRPQSVQWQVRFKLANNKWHSTTTNTDDIEQAKINAIAIIETVKIKTDAGLAITTRTFKQIALDEIANMSRALDNNTGRRCYRDYIFAINKYLIPFFGAYEIENITTEMLADFDAWRITEMNKVPMASTKRNHASAYIRVVNLARERGYVAHNRAVPMLDSKGKRSQPRPAFTKEEIIELISYTETWVKSSYTERTRQMRTLCVAYIKFLVNTGVRHGTEALRLRWKHLQWHWIGNKKYLRIWVSGKTGPRHLIAKHEVIKVFERLMRWHKLDYTNLNGLIEAKLDKAIFCLPNNTQISNMENIFRNLMVRSSMRVDSGGQHRTLYSLRHTYATFALASGIDIHTLARQMGTSVNMIERHYSKMTATMAAERLA</sequence>
<name>A0A240E0M5_9BURK</name>
<dbReference type="InterPro" id="IPR010998">
    <property type="entry name" value="Integrase_recombinase_N"/>
</dbReference>
<dbReference type="InterPro" id="IPR011010">
    <property type="entry name" value="DNA_brk_join_enz"/>
</dbReference>
<dbReference type="InterPro" id="IPR050090">
    <property type="entry name" value="Tyrosine_recombinase_XerCD"/>
</dbReference>
<dbReference type="PANTHER" id="PTHR30349">
    <property type="entry name" value="PHAGE INTEGRASE-RELATED"/>
    <property type="match status" value="1"/>
</dbReference>
<reference evidence="7" key="1">
    <citation type="submission" date="2017-08" db="EMBL/GenBank/DDBJ databases">
        <authorList>
            <person name="Varghese N."/>
            <person name="Submissions S."/>
        </authorList>
    </citation>
    <scope>NUCLEOTIDE SEQUENCE [LARGE SCALE GENOMIC DNA]</scope>
    <source>
        <strain evidence="7">AP-Melu-1000-B4</strain>
    </source>
</reference>
<organism evidence="6 7">
    <name type="scientific">Polynucleobacter meluiroseus</name>
    <dbReference type="NCBI Taxonomy" id="1938814"/>
    <lineage>
        <taxon>Bacteria</taxon>
        <taxon>Pseudomonadati</taxon>
        <taxon>Pseudomonadota</taxon>
        <taxon>Betaproteobacteria</taxon>
        <taxon>Burkholderiales</taxon>
        <taxon>Burkholderiaceae</taxon>
        <taxon>Polynucleobacter</taxon>
    </lineage>
</organism>
<evidence type="ECO:0000259" key="5">
    <source>
        <dbReference type="PROSITE" id="PS51898"/>
    </source>
</evidence>
<dbReference type="RefSeq" id="WP_096673189.1">
    <property type="nucleotide sequence ID" value="NZ_OANS01000003.1"/>
</dbReference>
<keyword evidence="2" id="KW-0229">DNA integration</keyword>
<feature type="domain" description="Tyr recombinase" evidence="5">
    <location>
        <begin position="197"/>
        <end position="404"/>
    </location>
</feature>
<dbReference type="EMBL" id="OANS01000003">
    <property type="protein sequence ID" value="SNX28777.1"/>
    <property type="molecule type" value="Genomic_DNA"/>
</dbReference>
<dbReference type="Gene3D" id="1.10.150.130">
    <property type="match status" value="1"/>
</dbReference>
<keyword evidence="3" id="KW-0238">DNA-binding</keyword>
<keyword evidence="7" id="KW-1185">Reference proteome</keyword>
<dbReference type="Pfam" id="PF00589">
    <property type="entry name" value="Phage_integrase"/>
    <property type="match status" value="1"/>
</dbReference>
<dbReference type="GO" id="GO:0006310">
    <property type="term" value="P:DNA recombination"/>
    <property type="evidence" value="ECO:0007669"/>
    <property type="project" value="UniProtKB-KW"/>
</dbReference>
<evidence type="ECO:0000256" key="2">
    <source>
        <dbReference type="ARBA" id="ARBA00022908"/>
    </source>
</evidence>
<dbReference type="GO" id="GO:0003677">
    <property type="term" value="F:DNA binding"/>
    <property type="evidence" value="ECO:0007669"/>
    <property type="project" value="UniProtKB-KW"/>
</dbReference>
<dbReference type="PROSITE" id="PS51898">
    <property type="entry name" value="TYR_RECOMBINASE"/>
    <property type="match status" value="1"/>
</dbReference>
<evidence type="ECO:0000313" key="7">
    <source>
        <dbReference type="Proteomes" id="UP000218069"/>
    </source>
</evidence>
<evidence type="ECO:0000313" key="6">
    <source>
        <dbReference type="EMBL" id="SNX28777.1"/>
    </source>
</evidence>
<gene>
    <name evidence="6" type="ORF">SAMN06295945_1124</name>
</gene>
<dbReference type="InterPro" id="IPR002104">
    <property type="entry name" value="Integrase_catalytic"/>
</dbReference>
<evidence type="ECO:0000256" key="4">
    <source>
        <dbReference type="ARBA" id="ARBA00023172"/>
    </source>
</evidence>
<dbReference type="PANTHER" id="PTHR30349:SF41">
    <property type="entry name" value="INTEGRASE_RECOMBINASE PROTEIN MJ0367-RELATED"/>
    <property type="match status" value="1"/>
</dbReference>
<evidence type="ECO:0000256" key="1">
    <source>
        <dbReference type="ARBA" id="ARBA00008857"/>
    </source>
</evidence>
<comment type="similarity">
    <text evidence="1">Belongs to the 'phage' integrase family.</text>
</comment>
<dbReference type="Gene3D" id="1.10.443.10">
    <property type="entry name" value="Intergrase catalytic core"/>
    <property type="match status" value="1"/>
</dbReference>
<dbReference type="InterPro" id="IPR013762">
    <property type="entry name" value="Integrase-like_cat_sf"/>
</dbReference>
<dbReference type="GO" id="GO:0015074">
    <property type="term" value="P:DNA integration"/>
    <property type="evidence" value="ECO:0007669"/>
    <property type="project" value="UniProtKB-KW"/>
</dbReference>
<dbReference type="Proteomes" id="UP000218069">
    <property type="component" value="Unassembled WGS sequence"/>
</dbReference>
<keyword evidence="4" id="KW-0233">DNA recombination</keyword>
<dbReference type="AlphaFoldDB" id="A0A240E0M5"/>
<accession>A0A240E0M5</accession>
<protein>
    <submittedName>
        <fullName evidence="6">Phage integrase family protein</fullName>
    </submittedName>
</protein>
<evidence type="ECO:0000256" key="3">
    <source>
        <dbReference type="ARBA" id="ARBA00023125"/>
    </source>
</evidence>
<proteinExistence type="inferred from homology"/>
<dbReference type="SUPFAM" id="SSF56349">
    <property type="entry name" value="DNA breaking-rejoining enzymes"/>
    <property type="match status" value="1"/>
</dbReference>